<reference evidence="1" key="1">
    <citation type="journal article" date="2014" name="Front. Microbiol.">
        <title>High frequency of phylogenetically diverse reductive dehalogenase-homologous genes in deep subseafloor sedimentary metagenomes.</title>
        <authorList>
            <person name="Kawai M."/>
            <person name="Futagami T."/>
            <person name="Toyoda A."/>
            <person name="Takaki Y."/>
            <person name="Nishi S."/>
            <person name="Hori S."/>
            <person name="Arai W."/>
            <person name="Tsubouchi T."/>
            <person name="Morono Y."/>
            <person name="Uchiyama I."/>
            <person name="Ito T."/>
            <person name="Fujiyama A."/>
            <person name="Inagaki F."/>
            <person name="Takami H."/>
        </authorList>
    </citation>
    <scope>NUCLEOTIDE SEQUENCE</scope>
    <source>
        <strain evidence="1">Expedition CK06-06</strain>
    </source>
</reference>
<dbReference type="SUPFAM" id="SSF53649">
    <property type="entry name" value="Alkaline phosphatase-like"/>
    <property type="match status" value="1"/>
</dbReference>
<gene>
    <name evidence="1" type="ORF">S01H1_52695</name>
</gene>
<dbReference type="AlphaFoldDB" id="X0VIR5"/>
<dbReference type="InterPro" id="IPR017850">
    <property type="entry name" value="Alkaline_phosphatase_core_sf"/>
</dbReference>
<feature type="non-terminal residue" evidence="1">
    <location>
        <position position="1"/>
    </location>
</feature>
<sequence>VFALSEEFGPQHGPFLPTAEWGLGSLHGTFAMCGPGIKKGVELERNVWCLDMIPTLCYLAGWPMPRDAEGAIIFQALEDPDPR</sequence>
<dbReference type="EMBL" id="BARS01034077">
    <property type="protein sequence ID" value="GAG18150.1"/>
    <property type="molecule type" value="Genomic_DNA"/>
</dbReference>
<comment type="caution">
    <text evidence="1">The sequence shown here is derived from an EMBL/GenBank/DDBJ whole genome shotgun (WGS) entry which is preliminary data.</text>
</comment>
<evidence type="ECO:0000313" key="1">
    <source>
        <dbReference type="EMBL" id="GAG18150.1"/>
    </source>
</evidence>
<proteinExistence type="predicted"/>
<dbReference type="Gene3D" id="3.40.720.10">
    <property type="entry name" value="Alkaline Phosphatase, subunit A"/>
    <property type="match status" value="1"/>
</dbReference>
<name>X0VIR5_9ZZZZ</name>
<organism evidence="1">
    <name type="scientific">marine sediment metagenome</name>
    <dbReference type="NCBI Taxonomy" id="412755"/>
    <lineage>
        <taxon>unclassified sequences</taxon>
        <taxon>metagenomes</taxon>
        <taxon>ecological metagenomes</taxon>
    </lineage>
</organism>
<protein>
    <submittedName>
        <fullName evidence="1">Uncharacterized protein</fullName>
    </submittedName>
</protein>
<accession>X0VIR5</accession>